<dbReference type="EC" id="6.1.1.14" evidence="9"/>
<dbReference type="PRINTS" id="PR01045">
    <property type="entry name" value="TRNASYNTHGB"/>
</dbReference>
<keyword evidence="10" id="KW-0472">Membrane</keyword>
<keyword evidence="5 9" id="KW-0067">ATP-binding</keyword>
<dbReference type="AlphaFoldDB" id="F7WZ28"/>
<dbReference type="EMBL" id="CP001817">
    <property type="protein sequence ID" value="AEH39678.1"/>
    <property type="molecule type" value="Genomic_DNA"/>
</dbReference>
<dbReference type="eggNOG" id="COG0751">
    <property type="taxonomic scope" value="Bacteria"/>
</dbReference>
<evidence type="ECO:0000256" key="9">
    <source>
        <dbReference type="HAMAP-Rule" id="MF_00255"/>
    </source>
</evidence>
<comment type="similarity">
    <text evidence="1 9">Belongs to the class-II aminoacyl-tRNA synthetase family.</text>
</comment>
<evidence type="ECO:0000256" key="7">
    <source>
        <dbReference type="ARBA" id="ARBA00023146"/>
    </source>
</evidence>
<dbReference type="KEGG" id="baj:BCTU_087"/>
<proteinExistence type="inferred from homology"/>
<evidence type="ECO:0000256" key="5">
    <source>
        <dbReference type="ARBA" id="ARBA00022840"/>
    </source>
</evidence>
<dbReference type="PANTHER" id="PTHR30075">
    <property type="entry name" value="GLYCYL-TRNA SYNTHETASE"/>
    <property type="match status" value="1"/>
</dbReference>
<feature type="transmembrane region" description="Helical" evidence="10">
    <location>
        <begin position="698"/>
        <end position="716"/>
    </location>
</feature>
<protein>
    <recommendedName>
        <fullName evidence="9">Glycine--tRNA ligase beta subunit</fullName>
        <ecNumber evidence="9">6.1.1.14</ecNumber>
    </recommendedName>
    <alternativeName>
        <fullName evidence="9">Glycyl-tRNA synthetase beta subunit</fullName>
        <shortName evidence="9">GlyRS</shortName>
    </alternativeName>
</protein>
<keyword evidence="10" id="KW-1133">Transmembrane helix</keyword>
<evidence type="ECO:0000256" key="1">
    <source>
        <dbReference type="ARBA" id="ARBA00008226"/>
    </source>
</evidence>
<evidence type="ECO:0000256" key="8">
    <source>
        <dbReference type="ARBA" id="ARBA00047937"/>
    </source>
</evidence>
<dbReference type="GO" id="GO:0004820">
    <property type="term" value="F:glycine-tRNA ligase activity"/>
    <property type="evidence" value="ECO:0007669"/>
    <property type="project" value="UniProtKB-UniRule"/>
</dbReference>
<comment type="catalytic activity">
    <reaction evidence="8 9">
        <text>tRNA(Gly) + glycine + ATP = glycyl-tRNA(Gly) + AMP + diphosphate</text>
        <dbReference type="Rhea" id="RHEA:16013"/>
        <dbReference type="Rhea" id="RHEA-COMP:9664"/>
        <dbReference type="Rhea" id="RHEA-COMP:9683"/>
        <dbReference type="ChEBI" id="CHEBI:30616"/>
        <dbReference type="ChEBI" id="CHEBI:33019"/>
        <dbReference type="ChEBI" id="CHEBI:57305"/>
        <dbReference type="ChEBI" id="CHEBI:78442"/>
        <dbReference type="ChEBI" id="CHEBI:78522"/>
        <dbReference type="ChEBI" id="CHEBI:456215"/>
        <dbReference type="EC" id="6.1.1.14"/>
    </reaction>
</comment>
<keyword evidence="3 9" id="KW-0436">Ligase</keyword>
<comment type="subunit">
    <text evidence="2 9">Tetramer of two alpha and two beta subunits.</text>
</comment>
<dbReference type="NCBIfam" id="TIGR00211">
    <property type="entry name" value="glyS"/>
    <property type="match status" value="1"/>
</dbReference>
<dbReference type="Pfam" id="PF02092">
    <property type="entry name" value="tRNA_synt_2f"/>
    <property type="match status" value="1"/>
</dbReference>
<dbReference type="STRING" id="261317.BCTU_087"/>
<evidence type="ECO:0000256" key="4">
    <source>
        <dbReference type="ARBA" id="ARBA00022741"/>
    </source>
</evidence>
<keyword evidence="9" id="KW-0963">Cytoplasm</keyword>
<evidence type="ECO:0000256" key="3">
    <source>
        <dbReference type="ARBA" id="ARBA00022598"/>
    </source>
</evidence>
<evidence type="ECO:0000313" key="12">
    <source>
        <dbReference type="Proteomes" id="UP000006811"/>
    </source>
</evidence>
<dbReference type="GO" id="GO:0005829">
    <property type="term" value="C:cytosol"/>
    <property type="evidence" value="ECO:0007669"/>
    <property type="project" value="TreeGrafter"/>
</dbReference>
<evidence type="ECO:0000256" key="6">
    <source>
        <dbReference type="ARBA" id="ARBA00022917"/>
    </source>
</evidence>
<dbReference type="HAMAP" id="MF_00255">
    <property type="entry name" value="Gly_tRNA_synth_beta"/>
    <property type="match status" value="1"/>
</dbReference>
<dbReference type="Proteomes" id="UP000006811">
    <property type="component" value="Chromosome"/>
</dbReference>
<evidence type="ECO:0000313" key="11">
    <source>
        <dbReference type="EMBL" id="AEH39678.1"/>
    </source>
</evidence>
<evidence type="ECO:0000256" key="10">
    <source>
        <dbReference type="SAM" id="Phobius"/>
    </source>
</evidence>
<dbReference type="InterPro" id="IPR006194">
    <property type="entry name" value="Gly-tRNA-synth_heterodimer"/>
</dbReference>
<accession>F7WZ28</accession>
<feature type="transmembrane region" description="Helical" evidence="10">
    <location>
        <begin position="670"/>
        <end position="691"/>
    </location>
</feature>
<evidence type="ECO:0000256" key="2">
    <source>
        <dbReference type="ARBA" id="ARBA00011209"/>
    </source>
</evidence>
<dbReference type="GO" id="GO:0005524">
    <property type="term" value="F:ATP binding"/>
    <property type="evidence" value="ECO:0007669"/>
    <property type="project" value="UniProtKB-UniRule"/>
</dbReference>
<name>F7WZ28_9GAMM</name>
<dbReference type="InterPro" id="IPR015944">
    <property type="entry name" value="Gly-tRNA-synth_bsu"/>
</dbReference>
<keyword evidence="10" id="KW-0812">Transmembrane</keyword>
<dbReference type="OrthoDB" id="9775440at2"/>
<reference evidence="11 12" key="1">
    <citation type="journal article" date="2011" name="Appl. Environ. Microbiol.">
        <title>The genome of Buchnera aphidicola from the aphid Cinara tujafilina provides new clues about the evolutionary history of metabolic losses in bacterial endosymbionts.</title>
        <authorList>
            <person name="Lamelas A."/>
            <person name="Gosalbes M.J."/>
            <person name="Moya A."/>
            <person name="Latorre A."/>
        </authorList>
    </citation>
    <scope>NUCLEOTIDE SEQUENCE [LARGE SCALE GENOMIC DNA]</scope>
    <source>
        <strain evidence="12">Cinara tujafilina</strain>
    </source>
</reference>
<dbReference type="HOGENOM" id="CLU_007220_2_2_6"/>
<comment type="subcellular location">
    <subcellularLocation>
        <location evidence="9">Cytoplasm</location>
    </subcellularLocation>
</comment>
<sequence>MKKHDFLLELYIEDLPAQELKSISKSFLKIFKKNIKKNKIQYDMIKSFATPRRLAITICSIHYIQKYKEIRKKGPLLDHSFTEKGNATPIALSWAQHCGINIKDAKSLTINKKKYLTCKTKYKKYFLIRTVKKIILYVLVHIPSKKTMHWNEEKFQFSRPIRNIIALLDDQIIPINIFNLSSNRFSRGHVFMNPQKIEINCAKQYRSKFFYQFYVMINYEKRKNFIKDEIIKLAKKLYSIPKIHKKQLNEVTSSVEWPVILYGNSIKNILIYQKKILIHTMEACQKYFPLYDVINKKILTKFIFISNIETKNPNNIIQGNESVLKSKLSNVIFFLKKDLNIPFFDRLLLLKNICFKKKLGSMYDKTNRIRLISIYIAKQINANVSDTERAALLSKCDLTTYMIIEYPELQGSIGMYYAIKNKEKKTVALAIKEQYLPNTSTANLPTQPISYALSIAEKIDTITGIFSLEKKLKNHNDPFALRRATIGIIRIIIEKELNINIVQLIKKSIHIYSHITNKKQIQKNVLKFILSKFKHFLEKKGCDKKIIQSVFALNTIDFIDIHSRILILEKLYKQKKIDPIIKTFKRVENILKNQPDYFTMYSDFPKIKNHNNLTSIEEILIKSLNNIYNDIKNKKKYSIIVSHIEKLVIIINSFFDTSFIYDKNKKKRKFRLSILGNIKIYFYISLIFIIYKILLKNLLIKIFMIQFIWIIFYTIYI</sequence>
<dbReference type="PANTHER" id="PTHR30075:SF2">
    <property type="entry name" value="GLYCINE--TRNA LIGASE, CHLOROPLASTIC_MITOCHONDRIAL 2"/>
    <property type="match status" value="1"/>
</dbReference>
<keyword evidence="12" id="KW-1185">Reference proteome</keyword>
<dbReference type="GO" id="GO:0006426">
    <property type="term" value="P:glycyl-tRNA aminoacylation"/>
    <property type="evidence" value="ECO:0007669"/>
    <property type="project" value="UniProtKB-UniRule"/>
</dbReference>
<keyword evidence="4 9" id="KW-0547">Nucleotide-binding</keyword>
<dbReference type="SUPFAM" id="SSF109604">
    <property type="entry name" value="HD-domain/PDEase-like"/>
    <property type="match status" value="1"/>
</dbReference>
<keyword evidence="7 9" id="KW-0030">Aminoacyl-tRNA synthetase</keyword>
<gene>
    <name evidence="9 11" type="primary">glyS</name>
    <name evidence="11" type="ORF">BCTU_087</name>
</gene>
<organism evidence="11 12">
    <name type="scientific">Buchnera aphidicola</name>
    <name type="common">Cinara tujafilina</name>
    <dbReference type="NCBI Taxonomy" id="261317"/>
    <lineage>
        <taxon>Bacteria</taxon>
        <taxon>Pseudomonadati</taxon>
        <taxon>Pseudomonadota</taxon>
        <taxon>Gammaproteobacteria</taxon>
        <taxon>Enterobacterales</taxon>
        <taxon>Erwiniaceae</taxon>
        <taxon>Buchnera</taxon>
    </lineage>
</organism>
<keyword evidence="6 9" id="KW-0648">Protein biosynthesis</keyword>
<dbReference type="PROSITE" id="PS50861">
    <property type="entry name" value="AA_TRNA_LIGASE_II_GLYAB"/>
    <property type="match status" value="1"/>
</dbReference>